<reference evidence="2" key="1">
    <citation type="submission" date="2015-07" db="EMBL/GenBank/DDBJ databases">
        <title>Fjat-10036 dsm4.</title>
        <authorList>
            <person name="Liu B."/>
            <person name="Wang J."/>
            <person name="Zhu Y."/>
            <person name="Liu G."/>
            <person name="Chen Q."/>
            <person name="Chen Z."/>
            <person name="Lan J."/>
            <person name="Che J."/>
            <person name="Ge C."/>
            <person name="Shi H."/>
            <person name="Pan Z."/>
            <person name="Liu X."/>
        </authorList>
    </citation>
    <scope>NUCLEOTIDE SEQUENCE [LARGE SCALE GENOMIC DNA]</scope>
    <source>
        <strain evidence="2">DSM 4</strain>
    </source>
</reference>
<keyword evidence="2" id="KW-1185">Reference proteome</keyword>
<evidence type="ECO:0008006" key="3">
    <source>
        <dbReference type="Google" id="ProtNLM"/>
    </source>
</evidence>
<dbReference type="InterPro" id="IPR022451">
    <property type="entry name" value="CHP03829_YokU"/>
</dbReference>
<evidence type="ECO:0000313" key="1">
    <source>
        <dbReference type="EMBL" id="KON87543.1"/>
    </source>
</evidence>
<dbReference type="NCBIfam" id="TIGR03831">
    <property type="entry name" value="YgiT_finger"/>
    <property type="match status" value="1"/>
</dbReference>
<dbReference type="OrthoDB" id="2666319at2"/>
<dbReference type="InterPro" id="IPR022453">
    <property type="entry name" value="Znf_MqsA-type"/>
</dbReference>
<organism evidence="1 2">
    <name type="scientific">Sporosarcina globispora</name>
    <name type="common">Bacillus globisporus</name>
    <dbReference type="NCBI Taxonomy" id="1459"/>
    <lineage>
        <taxon>Bacteria</taxon>
        <taxon>Bacillati</taxon>
        <taxon>Bacillota</taxon>
        <taxon>Bacilli</taxon>
        <taxon>Bacillales</taxon>
        <taxon>Caryophanaceae</taxon>
        <taxon>Sporosarcina</taxon>
    </lineage>
</organism>
<dbReference type="AlphaFoldDB" id="A0A0M0GCS9"/>
<dbReference type="CDD" id="cd12870">
    <property type="entry name" value="MqsA"/>
    <property type="match status" value="1"/>
</dbReference>
<protein>
    <recommendedName>
        <fullName evidence="3">YokU family protein</fullName>
    </recommendedName>
</protein>
<comment type="caution">
    <text evidence="1">The sequence shown here is derived from an EMBL/GenBank/DDBJ whole genome shotgun (WGS) entry which is preliminary data.</text>
</comment>
<dbReference type="EMBL" id="LGUF01000007">
    <property type="protein sequence ID" value="KON87543.1"/>
    <property type="molecule type" value="Genomic_DNA"/>
</dbReference>
<sequence length="97" mass="11484">MQSKCAWCESQNINESKETVYWELPDGTRAIQINETPSISCKDCDMVYQSDDLVKEIEDQLFLIDAKKIGKEINYEKLMEQPRLLKRNYFDFSSYDK</sequence>
<proteinExistence type="predicted"/>
<dbReference type="Proteomes" id="UP000037109">
    <property type="component" value="Unassembled WGS sequence"/>
</dbReference>
<dbReference type="STRING" id="1459.AF332_12355"/>
<accession>A0A0M0GCS9</accession>
<gene>
    <name evidence="1" type="ORF">AF332_12355</name>
</gene>
<name>A0A0M0GCS9_SPOGL</name>
<dbReference type="RefSeq" id="WP_053434901.1">
    <property type="nucleotide sequence ID" value="NZ_LGUF01000007.1"/>
</dbReference>
<dbReference type="Pfam" id="PF14122">
    <property type="entry name" value="YokU"/>
    <property type="match status" value="1"/>
</dbReference>
<dbReference type="NCBIfam" id="TIGR03829">
    <property type="entry name" value="YokU_near_AblA"/>
    <property type="match status" value="1"/>
</dbReference>
<evidence type="ECO:0000313" key="2">
    <source>
        <dbReference type="Proteomes" id="UP000037109"/>
    </source>
</evidence>
<dbReference type="PATRIC" id="fig|1459.3.peg.2665"/>